<dbReference type="PROSITE" id="PS51257">
    <property type="entry name" value="PROKAR_LIPOPROTEIN"/>
    <property type="match status" value="1"/>
</dbReference>
<keyword evidence="1" id="KW-0812">Transmembrane</keyword>
<dbReference type="EMBL" id="JAFREP010000018">
    <property type="protein sequence ID" value="MBO1320616.1"/>
    <property type="molecule type" value="Genomic_DNA"/>
</dbReference>
<accession>A0A8J7U6Q0</accession>
<evidence type="ECO:0000256" key="1">
    <source>
        <dbReference type="SAM" id="Phobius"/>
    </source>
</evidence>
<gene>
    <name evidence="2" type="ORF">J3U88_19215</name>
</gene>
<evidence type="ECO:0000313" key="3">
    <source>
        <dbReference type="Proteomes" id="UP000664417"/>
    </source>
</evidence>
<comment type="caution">
    <text evidence="2">The sequence shown here is derived from an EMBL/GenBank/DDBJ whole genome shotgun (WGS) entry which is preliminary data.</text>
</comment>
<protein>
    <submittedName>
        <fullName evidence="2">Uncharacterized protein</fullName>
    </submittedName>
</protein>
<sequence length="128" mass="14746">MLHQPKFRRGFSLLESSIAILLMAASCNLVVSMTAATNRQMRITRAAQTGKNIIQDLYHLPREALATETPLSFDERGLPTATNPAFHLTIEHEEVQEHHLYHFQLIFNEPRLPNRTFTAVRRFPRIQP</sequence>
<keyword evidence="1" id="KW-1133">Transmembrane helix</keyword>
<reference evidence="2" key="1">
    <citation type="submission" date="2021-03" db="EMBL/GenBank/DDBJ databases">
        <authorList>
            <person name="Wang G."/>
        </authorList>
    </citation>
    <scope>NUCLEOTIDE SEQUENCE</scope>
    <source>
        <strain evidence="2">KCTC 12899</strain>
    </source>
</reference>
<proteinExistence type="predicted"/>
<dbReference type="Proteomes" id="UP000664417">
    <property type="component" value="Unassembled WGS sequence"/>
</dbReference>
<dbReference type="AlphaFoldDB" id="A0A8J7U6Q0"/>
<keyword evidence="3" id="KW-1185">Reference proteome</keyword>
<evidence type="ECO:0000313" key="2">
    <source>
        <dbReference type="EMBL" id="MBO1320616.1"/>
    </source>
</evidence>
<keyword evidence="1" id="KW-0472">Membrane</keyword>
<name>A0A8J7U6Q0_9BACT</name>
<feature type="transmembrane region" description="Helical" evidence="1">
    <location>
        <begin position="16"/>
        <end position="36"/>
    </location>
</feature>
<organism evidence="2 3">
    <name type="scientific">Acanthopleuribacter pedis</name>
    <dbReference type="NCBI Taxonomy" id="442870"/>
    <lineage>
        <taxon>Bacteria</taxon>
        <taxon>Pseudomonadati</taxon>
        <taxon>Acidobacteriota</taxon>
        <taxon>Holophagae</taxon>
        <taxon>Acanthopleuribacterales</taxon>
        <taxon>Acanthopleuribacteraceae</taxon>
        <taxon>Acanthopleuribacter</taxon>
    </lineage>
</organism>
<dbReference type="RefSeq" id="WP_207860569.1">
    <property type="nucleotide sequence ID" value="NZ_JAFREP010000018.1"/>
</dbReference>